<proteinExistence type="predicted"/>
<dbReference type="AlphaFoldDB" id="A0A5B8UDM1"/>
<feature type="chain" id="PRO_5023020102" description="tRNA_anti-like" evidence="1">
    <location>
        <begin position="19"/>
        <end position="239"/>
    </location>
</feature>
<sequence length="239" mass="26696">MKVIAFCFFLALSMSAFTQTQTVKQLYDEYRKSKYSFANKYRNQTITVTGKIRSISVASDFWKDQDVHKIHLTATGYENFVVCQIPYKDSAILRRFQVGGFLTVTGVVASNISDALFLSQCTFATAESAVKKSSAPANAPLGKYNVYQNDATGFNYQYTFQLKSYGLYILNGKAGNCMYNTKTNIINFSTGPLKGFTGLYRPTTDNENDPPSFLLDAKGKIPDANSSHQGNQFAYYQGR</sequence>
<dbReference type="EMBL" id="CP042433">
    <property type="protein sequence ID" value="QEC54781.1"/>
    <property type="molecule type" value="Genomic_DNA"/>
</dbReference>
<evidence type="ECO:0000256" key="1">
    <source>
        <dbReference type="SAM" id="SignalP"/>
    </source>
</evidence>
<evidence type="ECO:0000313" key="2">
    <source>
        <dbReference type="EMBL" id="QEC54781.1"/>
    </source>
</evidence>
<evidence type="ECO:0000313" key="3">
    <source>
        <dbReference type="Proteomes" id="UP000321204"/>
    </source>
</evidence>
<keyword evidence="1" id="KW-0732">Signal</keyword>
<evidence type="ECO:0008006" key="4">
    <source>
        <dbReference type="Google" id="ProtNLM"/>
    </source>
</evidence>
<protein>
    <recommendedName>
        <fullName evidence="4">tRNA_anti-like</fullName>
    </recommendedName>
</protein>
<name>A0A5B8UDM1_9BACT</name>
<dbReference type="Proteomes" id="UP000321204">
    <property type="component" value="Chromosome"/>
</dbReference>
<dbReference type="RefSeq" id="WP_146782147.1">
    <property type="nucleotide sequence ID" value="NZ_BAABIO010000006.1"/>
</dbReference>
<reference evidence="2 3" key="1">
    <citation type="journal article" date="2015" name="Int. J. Syst. Evol. Microbiol.">
        <title>Flavisolibacter ginsenosidimutans sp. nov., with ginsenoside-converting activity isolated from soil used for cultivating ginseng.</title>
        <authorList>
            <person name="Zhao Y."/>
            <person name="Liu Q."/>
            <person name="Kang M.S."/>
            <person name="Jin F."/>
            <person name="Yu H."/>
            <person name="Im W.T."/>
        </authorList>
    </citation>
    <scope>NUCLEOTIDE SEQUENCE [LARGE SCALE GENOMIC DNA]</scope>
    <source>
        <strain evidence="2 3">Gsoil 636</strain>
    </source>
</reference>
<gene>
    <name evidence="2" type="ORF">FSB75_02315</name>
</gene>
<feature type="signal peptide" evidence="1">
    <location>
        <begin position="1"/>
        <end position="18"/>
    </location>
</feature>
<accession>A0A5B8UDM1</accession>
<organism evidence="2 3">
    <name type="scientific">Flavisolibacter ginsenosidimutans</name>
    <dbReference type="NCBI Taxonomy" id="661481"/>
    <lineage>
        <taxon>Bacteria</taxon>
        <taxon>Pseudomonadati</taxon>
        <taxon>Bacteroidota</taxon>
        <taxon>Chitinophagia</taxon>
        <taxon>Chitinophagales</taxon>
        <taxon>Chitinophagaceae</taxon>
        <taxon>Flavisolibacter</taxon>
    </lineage>
</organism>
<dbReference type="OrthoDB" id="667983at2"/>
<dbReference type="KEGG" id="fgg:FSB75_02315"/>
<keyword evidence="3" id="KW-1185">Reference proteome</keyword>